<gene>
    <name evidence="2" type="ORF">D3P08_14220</name>
</gene>
<feature type="transmembrane region" description="Helical" evidence="1">
    <location>
        <begin position="29"/>
        <end position="48"/>
    </location>
</feature>
<evidence type="ECO:0000256" key="1">
    <source>
        <dbReference type="SAM" id="Phobius"/>
    </source>
</evidence>
<keyword evidence="1" id="KW-0472">Membrane</keyword>
<proteinExistence type="predicted"/>
<evidence type="ECO:0000313" key="2">
    <source>
        <dbReference type="EMBL" id="RIX52210.1"/>
    </source>
</evidence>
<keyword evidence="1" id="KW-0812">Transmembrane</keyword>
<dbReference type="EMBL" id="QXQA01000008">
    <property type="protein sequence ID" value="RIX52210.1"/>
    <property type="molecule type" value="Genomic_DNA"/>
</dbReference>
<feature type="transmembrane region" description="Helical" evidence="1">
    <location>
        <begin position="68"/>
        <end position="84"/>
    </location>
</feature>
<reference evidence="2 3" key="1">
    <citation type="submission" date="2018-09" db="EMBL/GenBank/DDBJ databases">
        <title>Paenibacillus aracenensis nov. sp. isolated from a cave in southern Spain.</title>
        <authorList>
            <person name="Jurado V."/>
            <person name="Gutierrez-Patricio S."/>
            <person name="Gonzalez-Pimentel J.L."/>
            <person name="Miller A.Z."/>
            <person name="Laiz L."/>
            <person name="Saiz-Jimenez C."/>
        </authorList>
    </citation>
    <scope>NUCLEOTIDE SEQUENCE [LARGE SCALE GENOMIC DNA]</scope>
    <source>
        <strain evidence="2 3">DSM 22867</strain>
    </source>
</reference>
<dbReference type="AlphaFoldDB" id="A0A3A1V3U3"/>
<keyword evidence="3" id="KW-1185">Reference proteome</keyword>
<comment type="caution">
    <text evidence="2">The sequence shown here is derived from an EMBL/GenBank/DDBJ whole genome shotgun (WGS) entry which is preliminary data.</text>
</comment>
<feature type="transmembrane region" description="Helical" evidence="1">
    <location>
        <begin position="6"/>
        <end position="22"/>
    </location>
</feature>
<dbReference type="OrthoDB" id="1683460at2"/>
<evidence type="ECO:0000313" key="3">
    <source>
        <dbReference type="Proteomes" id="UP000266482"/>
    </source>
</evidence>
<feature type="transmembrane region" description="Helical" evidence="1">
    <location>
        <begin position="96"/>
        <end position="113"/>
    </location>
</feature>
<dbReference type="Proteomes" id="UP000266482">
    <property type="component" value="Unassembled WGS sequence"/>
</dbReference>
<sequence>MERTILIGVWLLALLLLILTTQRNQIREAFVIFSFKQMLTWLFGLLVAQHKLIEYPVREFPYASRSSFSFEYFIYPAICVVFNLKFPENKGILQKTLWYLFFPTWMTILEVLLEKYTNLIHYITWHWYWTWVTLLMTFFVSRLFYVWFISKQTGGQRSFKRGNDGEL</sequence>
<organism evidence="2 3">
    <name type="scientific">Paenibacillus nanensis</name>
    <dbReference type="NCBI Taxonomy" id="393251"/>
    <lineage>
        <taxon>Bacteria</taxon>
        <taxon>Bacillati</taxon>
        <taxon>Bacillota</taxon>
        <taxon>Bacilli</taxon>
        <taxon>Bacillales</taxon>
        <taxon>Paenibacillaceae</taxon>
        <taxon>Paenibacillus</taxon>
    </lineage>
</organism>
<feature type="transmembrane region" description="Helical" evidence="1">
    <location>
        <begin position="125"/>
        <end position="148"/>
    </location>
</feature>
<keyword evidence="1" id="KW-1133">Transmembrane helix</keyword>
<accession>A0A3A1V3U3</accession>
<dbReference type="NCBIfam" id="NF041644">
    <property type="entry name" value="CBO0543_fam"/>
    <property type="match status" value="1"/>
</dbReference>
<name>A0A3A1V3U3_9BACL</name>
<protein>
    <submittedName>
        <fullName evidence="2">Uncharacterized protein</fullName>
    </submittedName>
</protein>
<dbReference type="InterPro" id="IPR048147">
    <property type="entry name" value="CBO0543-like"/>
</dbReference>